<evidence type="ECO:0000256" key="3">
    <source>
        <dbReference type="RuleBase" id="RU367036"/>
    </source>
</evidence>
<comment type="caution">
    <text evidence="5">The sequence shown here is derived from an EMBL/GenBank/DDBJ whole genome shotgun (WGS) entry which is preliminary data.</text>
</comment>
<feature type="domain" description="Gamma-glutamylcyclotransferase AIG2-like" evidence="4">
    <location>
        <begin position="9"/>
        <end position="134"/>
    </location>
</feature>
<dbReference type="EMBL" id="MRZV01000652">
    <property type="protein sequence ID" value="PIK46316.1"/>
    <property type="molecule type" value="Genomic_DNA"/>
</dbReference>
<evidence type="ECO:0000256" key="2">
    <source>
        <dbReference type="PIRSR" id="PIRSR639126-1"/>
    </source>
</evidence>
<dbReference type="GO" id="GO:0005829">
    <property type="term" value="C:cytosol"/>
    <property type="evidence" value="ECO:0007669"/>
    <property type="project" value="TreeGrafter"/>
</dbReference>
<dbReference type="InterPro" id="IPR009288">
    <property type="entry name" value="AIG2-like_dom"/>
</dbReference>
<dbReference type="InterPro" id="IPR036568">
    <property type="entry name" value="GGCT-like_sf"/>
</dbReference>
<dbReference type="GO" id="GO:0061929">
    <property type="term" value="F:gamma-glutamylaminecyclotransferase activity"/>
    <property type="evidence" value="ECO:0007669"/>
    <property type="project" value="InterPro"/>
</dbReference>
<dbReference type="InterPro" id="IPR013024">
    <property type="entry name" value="GGCT-like"/>
</dbReference>
<evidence type="ECO:0000256" key="1">
    <source>
        <dbReference type="ARBA" id="ARBA00008861"/>
    </source>
</evidence>
<proteinExistence type="inferred from homology"/>
<dbReference type="Proteomes" id="UP000230750">
    <property type="component" value="Unassembled WGS sequence"/>
</dbReference>
<sequence length="159" mass="17847">MSAGKLHRVFLYGTLKKGQPNHGVMTDPSNGQATFVCCANTVSKYPLVIATSANIPSVLFQDEGLGNNIFGEIWEVDDKMRQTLDDFEGFPEYYGRHQIPVVTVPNIDSDGKASNDTVVAKEETCWIYTIREYDKRLVESKFFSNYDSYGDHGLPYCAE</sequence>
<organism evidence="5 6">
    <name type="scientific">Stichopus japonicus</name>
    <name type="common">Sea cucumber</name>
    <dbReference type="NCBI Taxonomy" id="307972"/>
    <lineage>
        <taxon>Eukaryota</taxon>
        <taxon>Metazoa</taxon>
        <taxon>Echinodermata</taxon>
        <taxon>Eleutherozoa</taxon>
        <taxon>Echinozoa</taxon>
        <taxon>Holothuroidea</taxon>
        <taxon>Aspidochirotacea</taxon>
        <taxon>Aspidochirotida</taxon>
        <taxon>Stichopodidae</taxon>
        <taxon>Apostichopus</taxon>
    </lineage>
</organism>
<dbReference type="SUPFAM" id="SSF110857">
    <property type="entry name" value="Gamma-glutamyl cyclotransferase-like"/>
    <property type="match status" value="1"/>
</dbReference>
<dbReference type="PANTHER" id="PTHR12510">
    <property type="entry name" value="TROPONIN C-AKIN-1 PROTEIN"/>
    <property type="match status" value="1"/>
</dbReference>
<comment type="similarity">
    <text evidence="1 3">Belongs to the gamma-glutamylcyclotransferase family.</text>
</comment>
<feature type="active site" description="Proton acceptor" evidence="2">
    <location>
        <position position="88"/>
    </location>
</feature>
<dbReference type="PANTHER" id="PTHR12510:SF4">
    <property type="entry name" value="GAMMA-GLUTAMYLAMINECYCLOTRANSFERASE"/>
    <property type="match status" value="1"/>
</dbReference>
<dbReference type="AlphaFoldDB" id="A0A2G8KE89"/>
<evidence type="ECO:0000259" key="4">
    <source>
        <dbReference type="Pfam" id="PF06094"/>
    </source>
</evidence>
<name>A0A2G8KE89_STIJA</name>
<dbReference type="Gene3D" id="3.10.490.10">
    <property type="entry name" value="Gamma-glutamyl cyclotransferase-like"/>
    <property type="match status" value="1"/>
</dbReference>
<dbReference type="InterPro" id="IPR039126">
    <property type="entry name" value="GGACT"/>
</dbReference>
<evidence type="ECO:0000313" key="5">
    <source>
        <dbReference type="EMBL" id="PIK46316.1"/>
    </source>
</evidence>
<keyword evidence="6" id="KW-1185">Reference proteome</keyword>
<gene>
    <name evidence="5" type="ORF">BSL78_16804</name>
</gene>
<dbReference type="CDD" id="cd06661">
    <property type="entry name" value="GGCT_like"/>
    <property type="match status" value="1"/>
</dbReference>
<protein>
    <recommendedName>
        <fullName evidence="3">Gamma-glutamylcyclotransferase family protein</fullName>
    </recommendedName>
</protein>
<reference evidence="5 6" key="1">
    <citation type="journal article" date="2017" name="PLoS Biol.">
        <title>The sea cucumber genome provides insights into morphological evolution and visceral regeneration.</title>
        <authorList>
            <person name="Zhang X."/>
            <person name="Sun L."/>
            <person name="Yuan J."/>
            <person name="Sun Y."/>
            <person name="Gao Y."/>
            <person name="Zhang L."/>
            <person name="Li S."/>
            <person name="Dai H."/>
            <person name="Hamel J.F."/>
            <person name="Liu C."/>
            <person name="Yu Y."/>
            <person name="Liu S."/>
            <person name="Lin W."/>
            <person name="Guo K."/>
            <person name="Jin S."/>
            <person name="Xu P."/>
            <person name="Storey K.B."/>
            <person name="Huan P."/>
            <person name="Zhang T."/>
            <person name="Zhou Y."/>
            <person name="Zhang J."/>
            <person name="Lin C."/>
            <person name="Li X."/>
            <person name="Xing L."/>
            <person name="Huo D."/>
            <person name="Sun M."/>
            <person name="Wang L."/>
            <person name="Mercier A."/>
            <person name="Li F."/>
            <person name="Yang H."/>
            <person name="Xiang J."/>
        </authorList>
    </citation>
    <scope>NUCLEOTIDE SEQUENCE [LARGE SCALE GENOMIC DNA]</scope>
    <source>
        <strain evidence="5">Shaxun</strain>
        <tissue evidence="5">Muscle</tissue>
    </source>
</reference>
<accession>A0A2G8KE89</accession>
<dbReference type="Pfam" id="PF06094">
    <property type="entry name" value="GGACT"/>
    <property type="match status" value="1"/>
</dbReference>
<dbReference type="OrthoDB" id="113620at2759"/>
<dbReference type="STRING" id="307972.A0A2G8KE89"/>
<evidence type="ECO:0000313" key="6">
    <source>
        <dbReference type="Proteomes" id="UP000230750"/>
    </source>
</evidence>